<evidence type="ECO:0000313" key="4">
    <source>
        <dbReference type="Proteomes" id="UP000279336"/>
    </source>
</evidence>
<gene>
    <name evidence="3" type="ORF">D7U36_12185</name>
</gene>
<name>A0A8B3FQ77_9ACTN</name>
<dbReference type="Pfam" id="PF03235">
    <property type="entry name" value="GmrSD_N"/>
    <property type="match status" value="1"/>
</dbReference>
<evidence type="ECO:0000313" key="3">
    <source>
        <dbReference type="EMBL" id="RLP06848.1"/>
    </source>
</evidence>
<dbReference type="InterPro" id="IPR004919">
    <property type="entry name" value="GmrSD_N"/>
</dbReference>
<feature type="domain" description="GmrSD restriction endonucleases N-terminal" evidence="1">
    <location>
        <begin position="58"/>
        <end position="265"/>
    </location>
</feature>
<accession>A0A8B3FQ77</accession>
<evidence type="ECO:0000259" key="1">
    <source>
        <dbReference type="Pfam" id="PF03235"/>
    </source>
</evidence>
<feature type="domain" description="GmrSD restriction endonucleases C-terminal" evidence="2">
    <location>
        <begin position="455"/>
        <end position="594"/>
    </location>
</feature>
<dbReference type="PANTHER" id="PTHR35149:SF2">
    <property type="entry name" value="DUF262 DOMAIN-CONTAINING PROTEIN"/>
    <property type="match status" value="1"/>
</dbReference>
<proteinExistence type="predicted"/>
<dbReference type="OrthoDB" id="3732354at2"/>
<dbReference type="AlphaFoldDB" id="A0A8B3FQ77"/>
<reference evidence="3 4" key="1">
    <citation type="submission" date="2018-10" db="EMBL/GenBank/DDBJ databases">
        <title>Propionibacterium australiense Genome Sequencing and Assembly.</title>
        <authorList>
            <person name="Bernier A.-M."/>
            <person name="Bernard K."/>
        </authorList>
    </citation>
    <scope>NUCLEOTIDE SEQUENCE [LARGE SCALE GENOMIC DNA]</scope>
    <source>
        <strain evidence="3 4">NML98A078</strain>
    </source>
</reference>
<dbReference type="EMBL" id="RCIW01000022">
    <property type="protein sequence ID" value="RLP06848.1"/>
    <property type="molecule type" value="Genomic_DNA"/>
</dbReference>
<dbReference type="PANTHER" id="PTHR35149">
    <property type="entry name" value="SLL5132 PROTEIN"/>
    <property type="match status" value="1"/>
</dbReference>
<comment type="caution">
    <text evidence="3">The sequence shown here is derived from an EMBL/GenBank/DDBJ whole genome shotgun (WGS) entry which is preliminary data.</text>
</comment>
<dbReference type="Proteomes" id="UP000279336">
    <property type="component" value="Unassembled WGS sequence"/>
</dbReference>
<sequence length="741" mass="84658">MGGAHSHERVGQYLHVRTALPYLRPRSRYACGLRRVRAAHGRIGKSRLIVQGSLQALTDVFEGKDRCLVIPVYQRNYDWKKGNCARLFDDLLDVIENSRPNHFFGSIVYKIEGAIGEMTIIDGQQRLTTVNLLFLALHNCLADGTLEPDPDLAEWIRDDFLNSKHAANGRKLKLKPVKADASAYEKLFADGLDLDETSNLTANYRYFVERLGRREAEPRQLFDAIRKLQVMRLQLEESDDAQLIFESLNSTGLDLTQADMIRNFVLMGQNPQDQEELYEQYWNPMEQDVDYDSSEFIRHWLTARLGRTPKKDRLYEEFRAYVRASERLVRDILAQMRTHARHYRDLRKAMVGEQRVDRLLRRFNLVDRTVTMPLLLPVMDAYRRGDFTADELLKVLAVVDTYLTRRWVCGLPTNALNKVFALVWREAVKKHEDGDSLPEIIVYLLASRQGTAIFPGDQMFGVALAEKDFYHISAAQRNYFWECLENGASKDTRDIAGALAAGDISVEHIMPQTLNQEWIDSLGGGAHVHDTWLHRLGNLTVTGYNANYSNASFRHKRDCEQGFRDSPYRINNMLRDIDTWGEEQMRSRGAELSALAMACWPEPAVHYSPPRDTRDVVPMGEEDSFTGRTLRGWEYDGATYPVTTWRQMLTGVIAILARQDPAAVRSHAATTTQFRIRAVQSEPEDGYVEVAPGVDVSVWNSTSGKMRILRGLFHTMGLDTDDLVFHLEPKTTGNESGEDKD</sequence>
<protein>
    <submittedName>
        <fullName evidence="3">DUF262 domain-containing protein</fullName>
    </submittedName>
</protein>
<evidence type="ECO:0000259" key="2">
    <source>
        <dbReference type="Pfam" id="PF07510"/>
    </source>
</evidence>
<organism evidence="3 4">
    <name type="scientific">Propionibacterium australiense</name>
    <dbReference type="NCBI Taxonomy" id="119981"/>
    <lineage>
        <taxon>Bacteria</taxon>
        <taxon>Bacillati</taxon>
        <taxon>Actinomycetota</taxon>
        <taxon>Actinomycetes</taxon>
        <taxon>Propionibacteriales</taxon>
        <taxon>Propionibacteriaceae</taxon>
        <taxon>Propionibacterium</taxon>
    </lineage>
</organism>
<dbReference type="Pfam" id="PF07510">
    <property type="entry name" value="GmrSD_C"/>
    <property type="match status" value="1"/>
</dbReference>
<dbReference type="InterPro" id="IPR011089">
    <property type="entry name" value="GmrSD_C"/>
</dbReference>